<feature type="transmembrane region" description="Helical" evidence="1">
    <location>
        <begin position="54"/>
        <end position="71"/>
    </location>
</feature>
<evidence type="ECO:0000313" key="4">
    <source>
        <dbReference type="Proteomes" id="UP000298616"/>
    </source>
</evidence>
<feature type="domain" description="Signal transduction histidine kinase internal region" evidence="2">
    <location>
        <begin position="193"/>
        <end position="271"/>
    </location>
</feature>
<keyword evidence="1" id="KW-0812">Transmembrane</keyword>
<evidence type="ECO:0000259" key="2">
    <source>
        <dbReference type="Pfam" id="PF06580"/>
    </source>
</evidence>
<evidence type="ECO:0000256" key="1">
    <source>
        <dbReference type="SAM" id="Phobius"/>
    </source>
</evidence>
<keyword evidence="4" id="KW-1185">Reference proteome</keyword>
<dbReference type="GO" id="GO:0000155">
    <property type="term" value="F:phosphorelay sensor kinase activity"/>
    <property type="evidence" value="ECO:0007669"/>
    <property type="project" value="InterPro"/>
</dbReference>
<gene>
    <name evidence="3" type="ORF">DCC35_06560</name>
</gene>
<dbReference type="EMBL" id="CP028923">
    <property type="protein sequence ID" value="QCK14424.1"/>
    <property type="molecule type" value="Genomic_DNA"/>
</dbReference>
<keyword evidence="1" id="KW-1133">Transmembrane helix</keyword>
<dbReference type="KEGG" id="fpf:DCC35_06560"/>
<dbReference type="PANTHER" id="PTHR34220">
    <property type="entry name" value="SENSOR HISTIDINE KINASE YPDA"/>
    <property type="match status" value="1"/>
</dbReference>
<dbReference type="AlphaFoldDB" id="A0A4D7K0L6"/>
<dbReference type="PANTHER" id="PTHR34220:SF7">
    <property type="entry name" value="SENSOR HISTIDINE KINASE YPDA"/>
    <property type="match status" value="1"/>
</dbReference>
<proteinExistence type="predicted"/>
<name>A0A4D7K0L6_9BACT</name>
<keyword evidence="3" id="KW-0808">Transferase</keyword>
<accession>A0A4D7K0L6</accession>
<dbReference type="Pfam" id="PF06580">
    <property type="entry name" value="His_kinase"/>
    <property type="match status" value="1"/>
</dbReference>
<sequence>MPLIRQPYLKDPLIKNLPGININNSTISSLVRKSVYLQTMSEKPAINFNLKKELLESFLIFLIGIPWGYLMCLTCENKIYSIIISGTFWVTLWKGNQFLSAVLDLKVSWVKTPLLRAFIGIIGHSLITFVLVTVIFEVTALFGITISNYKTTVLIAIGITLVMTLILYARQFLLAWRQAAIDSERMQKEIMTAKFETLKNQVNPHFLFNSLNTLTNLVFENQNTAAKFIKKLSEVYRYVLEVKDKELVKLKEEMNFVRSYVFLQQIRHEDALFINENLLGLEESSNIMIPPLTLQLLTENAIKHNVLSSESPLTIDIYIKDERIIVENNLQIKNTINENNTGVGIENIKSRYKYLSSDAIEITKDQNTFSVSLPLIKK</sequence>
<reference evidence="3 4" key="1">
    <citation type="submission" date="2018-04" db="EMBL/GenBank/DDBJ databases">
        <title>Complete genome uncultured novel isolate.</title>
        <authorList>
            <person name="Merlino G."/>
        </authorList>
    </citation>
    <scope>NUCLEOTIDE SEQUENCE [LARGE SCALE GENOMIC DNA]</scope>
    <source>
        <strain evidence="4">R1DC9</strain>
    </source>
</reference>
<evidence type="ECO:0000313" key="3">
    <source>
        <dbReference type="EMBL" id="QCK14424.1"/>
    </source>
</evidence>
<dbReference type="Proteomes" id="UP000298616">
    <property type="component" value="Chromosome"/>
</dbReference>
<feature type="transmembrane region" description="Helical" evidence="1">
    <location>
        <begin position="114"/>
        <end position="136"/>
    </location>
</feature>
<dbReference type="InterPro" id="IPR010559">
    <property type="entry name" value="Sig_transdc_His_kin_internal"/>
</dbReference>
<dbReference type="GO" id="GO:0016020">
    <property type="term" value="C:membrane"/>
    <property type="evidence" value="ECO:0007669"/>
    <property type="project" value="InterPro"/>
</dbReference>
<organism evidence="3 4">
    <name type="scientific">Mangrovivirga cuniculi</name>
    <dbReference type="NCBI Taxonomy" id="2715131"/>
    <lineage>
        <taxon>Bacteria</taxon>
        <taxon>Pseudomonadati</taxon>
        <taxon>Bacteroidota</taxon>
        <taxon>Cytophagia</taxon>
        <taxon>Cytophagales</taxon>
        <taxon>Mangrovivirgaceae</taxon>
        <taxon>Mangrovivirga</taxon>
    </lineage>
</organism>
<protein>
    <submittedName>
        <fullName evidence="3">Histidine kinase</fullName>
    </submittedName>
</protein>
<dbReference type="InterPro" id="IPR050640">
    <property type="entry name" value="Bact_2-comp_sensor_kinase"/>
</dbReference>
<keyword evidence="1" id="KW-0472">Membrane</keyword>
<feature type="transmembrane region" description="Helical" evidence="1">
    <location>
        <begin position="77"/>
        <end position="93"/>
    </location>
</feature>
<feature type="transmembrane region" description="Helical" evidence="1">
    <location>
        <begin position="148"/>
        <end position="169"/>
    </location>
</feature>
<keyword evidence="3" id="KW-0418">Kinase</keyword>